<protein>
    <submittedName>
        <fullName evidence="8">YihY family protein</fullName>
    </submittedName>
</protein>
<feature type="transmembrane region" description="Helical" evidence="7">
    <location>
        <begin position="241"/>
        <end position="261"/>
    </location>
</feature>
<evidence type="ECO:0000256" key="7">
    <source>
        <dbReference type="SAM" id="Phobius"/>
    </source>
</evidence>
<gene>
    <name evidence="8" type="ORF">HMPREF0063_11004</name>
</gene>
<dbReference type="NCBIfam" id="TIGR00765">
    <property type="entry name" value="yihY_not_rbn"/>
    <property type="match status" value="1"/>
</dbReference>
<feature type="transmembrane region" description="Helical" evidence="7">
    <location>
        <begin position="89"/>
        <end position="112"/>
    </location>
</feature>
<comment type="caution">
    <text evidence="8">The sequence shown here is derived from an EMBL/GenBank/DDBJ whole genome shotgun (WGS) entry which is preliminary data.</text>
</comment>
<dbReference type="eggNOG" id="COG1295">
    <property type="taxonomic scope" value="Bacteria"/>
</dbReference>
<feature type="region of interest" description="Disordered" evidence="6">
    <location>
        <begin position="276"/>
        <end position="311"/>
    </location>
</feature>
<evidence type="ECO:0000256" key="4">
    <source>
        <dbReference type="ARBA" id="ARBA00022989"/>
    </source>
</evidence>
<keyword evidence="5 7" id="KW-0472">Membrane</keyword>
<evidence type="ECO:0000256" key="6">
    <source>
        <dbReference type="SAM" id="MobiDB-lite"/>
    </source>
</evidence>
<dbReference type="STRING" id="585531.HMPREF0063_11004"/>
<sequence length="311" mass="32137">MGELRSILTTAWKQASSRQASLLAAGVAFYAFLSLFPAMIAGILTYGLVVSPETLTRHTQAVGDALPADAASLITGQMESLADSSGGSLGFGLALAVVLALYSASGGVGNLVTAVNEMFGFPETRSFIKRKLLSLGLTAGALLFFVVTITLVAVAPAVLDALIDVPGLRIALEAGRWAMLLGALVVGVGVLFRLAPDRTDEQATPLVNRGVVVAAALWLVVSLGFSLYVDNFGSYGETYGALAGVVILLLWLWAGLFAMLLGASIESVREEAVLESEDDLSDPGVPPAAAGAHRSDGTDDPAVERARASST</sequence>
<dbReference type="GO" id="GO:0005886">
    <property type="term" value="C:plasma membrane"/>
    <property type="evidence" value="ECO:0007669"/>
    <property type="project" value="UniProtKB-SubCell"/>
</dbReference>
<dbReference type="RefSeq" id="WP_007078026.1">
    <property type="nucleotide sequence ID" value="NZ_CM001024.1"/>
</dbReference>
<evidence type="ECO:0000256" key="2">
    <source>
        <dbReference type="ARBA" id="ARBA00022475"/>
    </source>
</evidence>
<keyword evidence="4 7" id="KW-1133">Transmembrane helix</keyword>
<evidence type="ECO:0000256" key="3">
    <source>
        <dbReference type="ARBA" id="ARBA00022692"/>
    </source>
</evidence>
<proteinExistence type="predicted"/>
<dbReference type="Proteomes" id="UP000003111">
    <property type="component" value="Unassembled WGS sequence"/>
</dbReference>
<reference evidence="8" key="1">
    <citation type="submission" date="2010-08" db="EMBL/GenBank/DDBJ databases">
        <authorList>
            <person name="Muzny D."/>
            <person name="Qin X."/>
            <person name="Buhay C."/>
            <person name="Dugan-Rocha S."/>
            <person name="Ding Y."/>
            <person name="Chen G."/>
            <person name="Hawes A."/>
            <person name="Holder M."/>
            <person name="Jhangiani S."/>
            <person name="Johnson A."/>
            <person name="Khan Z."/>
            <person name="Li Z."/>
            <person name="Liu W."/>
            <person name="Liu X."/>
            <person name="Perez L."/>
            <person name="Shen H."/>
            <person name="Wang Q."/>
            <person name="Watt J."/>
            <person name="Xi L."/>
            <person name="Xin Y."/>
            <person name="Zhou J."/>
            <person name="Deng J."/>
            <person name="Jiang H."/>
            <person name="Liu Y."/>
            <person name="Qu J."/>
            <person name="Song X.-Z."/>
            <person name="Zhang L."/>
            <person name="Villasana D."/>
            <person name="Johnson A."/>
            <person name="Liu J."/>
            <person name="Liyanage D."/>
            <person name="Lorensuhewa L."/>
            <person name="Robinson T."/>
            <person name="Song A."/>
            <person name="Song B.-B."/>
            <person name="Dinh H."/>
            <person name="Thornton R."/>
            <person name="Coyle M."/>
            <person name="Francisco L."/>
            <person name="Jackson L."/>
            <person name="Javaid M."/>
            <person name="Korchina V."/>
            <person name="Kovar C."/>
            <person name="Mata R."/>
            <person name="Mathew T."/>
            <person name="Ngo R."/>
            <person name="Nguyen L."/>
            <person name="Nguyen N."/>
            <person name="Okwuonu G."/>
            <person name="Ongeri F."/>
            <person name="Pham C."/>
            <person name="Simmons D."/>
            <person name="Wilczek-Boney K."/>
            <person name="Hale W."/>
            <person name="Jakkamsetti A."/>
            <person name="Pham P."/>
            <person name="Ruth R."/>
            <person name="San Lucas F."/>
            <person name="Warren J."/>
            <person name="Zhang J."/>
            <person name="Zhao Z."/>
            <person name="Zhou C."/>
            <person name="Zhu D."/>
            <person name="Lee S."/>
            <person name="Bess C."/>
            <person name="Blankenburg K."/>
            <person name="Forbes L."/>
            <person name="Fu Q."/>
            <person name="Gubbala S."/>
            <person name="Hirani K."/>
            <person name="Jayaseelan J.C."/>
            <person name="Lara F."/>
            <person name="Munidasa M."/>
            <person name="Palculict T."/>
            <person name="Patil S."/>
            <person name="Pu L.-L."/>
            <person name="Saada N."/>
            <person name="Tang L."/>
            <person name="Weissenberger G."/>
            <person name="Zhu Y."/>
            <person name="Hemphill L."/>
            <person name="Shang Y."/>
            <person name="Youmans B."/>
            <person name="Ayvaz T."/>
            <person name="Ross M."/>
            <person name="Santibanez J."/>
            <person name="Aqrawi P."/>
            <person name="Gross S."/>
            <person name="Joshi V."/>
            <person name="Fowler G."/>
            <person name="Nazareth L."/>
            <person name="Reid J."/>
            <person name="Worley K."/>
            <person name="Petrosino J."/>
            <person name="Highlander S."/>
            <person name="Gibbs R."/>
        </authorList>
    </citation>
    <scope>NUCLEOTIDE SEQUENCE [LARGE SCALE GENOMIC DNA]</scope>
    <source>
        <strain evidence="8">DSM 15272</strain>
    </source>
</reference>
<accession>E2S918</accession>
<evidence type="ECO:0000256" key="1">
    <source>
        <dbReference type="ARBA" id="ARBA00004651"/>
    </source>
</evidence>
<dbReference type="InterPro" id="IPR017039">
    <property type="entry name" value="Virul_fac_BrkB"/>
</dbReference>
<evidence type="ECO:0000313" key="9">
    <source>
        <dbReference type="Proteomes" id="UP000003111"/>
    </source>
</evidence>
<dbReference type="HOGENOM" id="CLU_045539_0_0_11"/>
<comment type="subcellular location">
    <subcellularLocation>
        <location evidence="1">Cell membrane</location>
        <topology evidence="1">Multi-pass membrane protein</topology>
    </subcellularLocation>
</comment>
<dbReference type="Pfam" id="PF03631">
    <property type="entry name" value="Virul_fac_BrkB"/>
    <property type="match status" value="1"/>
</dbReference>
<dbReference type="AlphaFoldDB" id="E2S918"/>
<dbReference type="PANTHER" id="PTHR30213:SF0">
    <property type="entry name" value="UPF0761 MEMBRANE PROTEIN YIHY"/>
    <property type="match status" value="1"/>
</dbReference>
<keyword evidence="9" id="KW-1185">Reference proteome</keyword>
<feature type="transmembrane region" description="Helical" evidence="7">
    <location>
        <begin position="206"/>
        <end position="229"/>
    </location>
</feature>
<keyword evidence="3 7" id="KW-0812">Transmembrane</keyword>
<keyword evidence="2" id="KW-1003">Cell membrane</keyword>
<organism evidence="8 9">
    <name type="scientific">Aeromicrobium marinum DSM 15272</name>
    <dbReference type="NCBI Taxonomy" id="585531"/>
    <lineage>
        <taxon>Bacteria</taxon>
        <taxon>Bacillati</taxon>
        <taxon>Actinomycetota</taxon>
        <taxon>Actinomycetes</taxon>
        <taxon>Propionibacteriales</taxon>
        <taxon>Nocardioidaceae</taxon>
        <taxon>Aeromicrobium</taxon>
    </lineage>
</organism>
<name>E2S918_9ACTN</name>
<feature type="transmembrane region" description="Helical" evidence="7">
    <location>
        <begin position="174"/>
        <end position="194"/>
    </location>
</feature>
<feature type="compositionally biased region" description="Basic and acidic residues" evidence="6">
    <location>
        <begin position="293"/>
        <end position="311"/>
    </location>
</feature>
<evidence type="ECO:0000313" key="8">
    <source>
        <dbReference type="EMBL" id="EFQ84288.1"/>
    </source>
</evidence>
<evidence type="ECO:0000256" key="5">
    <source>
        <dbReference type="ARBA" id="ARBA00023136"/>
    </source>
</evidence>
<dbReference type="PIRSF" id="PIRSF035875">
    <property type="entry name" value="RNase_BN"/>
    <property type="match status" value="1"/>
</dbReference>
<dbReference type="EMBL" id="ACLF03000003">
    <property type="protein sequence ID" value="EFQ84288.1"/>
    <property type="molecule type" value="Genomic_DNA"/>
</dbReference>
<feature type="transmembrane region" description="Helical" evidence="7">
    <location>
        <begin position="132"/>
        <end position="154"/>
    </location>
</feature>
<dbReference type="PANTHER" id="PTHR30213">
    <property type="entry name" value="INNER MEMBRANE PROTEIN YHJD"/>
    <property type="match status" value="1"/>
</dbReference>
<feature type="transmembrane region" description="Helical" evidence="7">
    <location>
        <begin position="21"/>
        <end position="49"/>
    </location>
</feature>